<accession>A0ABW6PVZ1</accession>
<reference evidence="2 3" key="1">
    <citation type="submission" date="2024-10" db="EMBL/GenBank/DDBJ databases">
        <title>The Natural Products Discovery Center: Release of the First 8490 Sequenced Strains for Exploring Actinobacteria Biosynthetic Diversity.</title>
        <authorList>
            <person name="Kalkreuter E."/>
            <person name="Kautsar S.A."/>
            <person name="Yang D."/>
            <person name="Bader C.D."/>
            <person name="Teijaro C.N."/>
            <person name="Fluegel L."/>
            <person name="Davis C.M."/>
            <person name="Simpson J.R."/>
            <person name="Lauterbach L."/>
            <person name="Steele A.D."/>
            <person name="Gui C."/>
            <person name="Meng S."/>
            <person name="Li G."/>
            <person name="Viehrig K."/>
            <person name="Ye F."/>
            <person name="Su P."/>
            <person name="Kiefer A.F."/>
            <person name="Nichols A."/>
            <person name="Cepeda A.J."/>
            <person name="Yan W."/>
            <person name="Fan B."/>
            <person name="Jiang Y."/>
            <person name="Adhikari A."/>
            <person name="Zheng C.-J."/>
            <person name="Schuster L."/>
            <person name="Cowan T.M."/>
            <person name="Smanski M.J."/>
            <person name="Chevrette M.G."/>
            <person name="De Carvalho L.P.S."/>
            <person name="Shen B."/>
        </authorList>
    </citation>
    <scope>NUCLEOTIDE SEQUENCE [LARGE SCALE GENOMIC DNA]</scope>
    <source>
        <strain evidence="2 3">NPDC004045</strain>
    </source>
</reference>
<keyword evidence="3" id="KW-1185">Reference proteome</keyword>
<dbReference type="PIRSF" id="PIRSF017393">
    <property type="entry name" value="MTase_SAV2177"/>
    <property type="match status" value="1"/>
</dbReference>
<dbReference type="SUPFAM" id="SSF53335">
    <property type="entry name" value="S-adenosyl-L-methionine-dependent methyltransferases"/>
    <property type="match status" value="1"/>
</dbReference>
<keyword evidence="2" id="KW-0808">Transferase</keyword>
<feature type="region of interest" description="Disordered" evidence="1">
    <location>
        <begin position="1"/>
        <end position="23"/>
    </location>
</feature>
<dbReference type="Proteomes" id="UP001601444">
    <property type="component" value="Unassembled WGS sequence"/>
</dbReference>
<dbReference type="RefSeq" id="WP_280298541.1">
    <property type="nucleotide sequence ID" value="NZ_JBIAMX010000023.1"/>
</dbReference>
<protein>
    <submittedName>
        <fullName evidence="2">SAM-dependent methyltransferase</fullName>
        <ecNumber evidence="2">2.1.1.-</ecNumber>
    </submittedName>
</protein>
<keyword evidence="2" id="KW-0489">Methyltransferase</keyword>
<gene>
    <name evidence="2" type="ORF">ACFYTF_27570</name>
</gene>
<organism evidence="2 3">
    <name type="scientific">Nocardia thailandica</name>
    <dbReference type="NCBI Taxonomy" id="257275"/>
    <lineage>
        <taxon>Bacteria</taxon>
        <taxon>Bacillati</taxon>
        <taxon>Actinomycetota</taxon>
        <taxon>Actinomycetes</taxon>
        <taxon>Mycobacteriales</taxon>
        <taxon>Nocardiaceae</taxon>
        <taxon>Nocardia</taxon>
    </lineage>
</organism>
<evidence type="ECO:0000313" key="2">
    <source>
        <dbReference type="EMBL" id="MFF0546603.1"/>
    </source>
</evidence>
<dbReference type="InterPro" id="IPR006764">
    <property type="entry name" value="SAM_dep_MeTrfase_SAV2177_type"/>
</dbReference>
<comment type="caution">
    <text evidence="2">The sequence shown here is derived from an EMBL/GenBank/DDBJ whole genome shotgun (WGS) entry which is preliminary data.</text>
</comment>
<dbReference type="InterPro" id="IPR029063">
    <property type="entry name" value="SAM-dependent_MTases_sf"/>
</dbReference>
<sequence length="281" mass="30343">MADTCTPGTGSATSTHRDGILDAREPNPARVFDAIHGGKDAYLIDRHIADKLSANTTFRVAVTQARAFMLRAMEHLVGDHGITQIVELGCGYPNAPQIHDVAANQNPSARTLYLDHDPYVAAHALALMTGPNSTFATADLTNFASITELLTTRLDISTPIAVCLSGTAEFLSDAPALVASLLQHLPDRSWLVFTHTAADLHDSDIDTAVETLASAGIRYRPRDRDEVEQMLAPLLLLDPGLVTADLWRPDHGNDDECLAGFGVWPRSTVCSYAAVGKLHRR</sequence>
<dbReference type="GO" id="GO:0032259">
    <property type="term" value="P:methylation"/>
    <property type="evidence" value="ECO:0007669"/>
    <property type="project" value="UniProtKB-KW"/>
</dbReference>
<name>A0ABW6PVZ1_9NOCA</name>
<feature type="compositionally biased region" description="Polar residues" evidence="1">
    <location>
        <begin position="1"/>
        <end position="14"/>
    </location>
</feature>
<dbReference type="Pfam" id="PF04672">
    <property type="entry name" value="Methyltransf_19"/>
    <property type="match status" value="1"/>
</dbReference>
<dbReference type="GO" id="GO:0008168">
    <property type="term" value="F:methyltransferase activity"/>
    <property type="evidence" value="ECO:0007669"/>
    <property type="project" value="UniProtKB-KW"/>
</dbReference>
<proteinExistence type="predicted"/>
<dbReference type="Gene3D" id="3.40.50.150">
    <property type="entry name" value="Vaccinia Virus protein VP39"/>
    <property type="match status" value="1"/>
</dbReference>
<dbReference type="EMBL" id="JBIAMX010000023">
    <property type="protein sequence ID" value="MFF0546603.1"/>
    <property type="molecule type" value="Genomic_DNA"/>
</dbReference>
<dbReference type="EC" id="2.1.1.-" evidence="2"/>
<evidence type="ECO:0000313" key="3">
    <source>
        <dbReference type="Proteomes" id="UP001601444"/>
    </source>
</evidence>
<evidence type="ECO:0000256" key="1">
    <source>
        <dbReference type="SAM" id="MobiDB-lite"/>
    </source>
</evidence>